<protein>
    <submittedName>
        <fullName evidence="3">Uncharacterized protein</fullName>
    </submittedName>
</protein>
<evidence type="ECO:0000313" key="3">
    <source>
        <dbReference type="EMBL" id="KAL3085703.1"/>
    </source>
</evidence>
<gene>
    <name evidence="3" type="ORF">niasHS_009644</name>
</gene>
<name>A0ABD2J6D2_HETSC</name>
<keyword evidence="4" id="KW-1185">Reference proteome</keyword>
<evidence type="ECO:0000256" key="2">
    <source>
        <dbReference type="SAM" id="SignalP"/>
    </source>
</evidence>
<feature type="compositionally biased region" description="Polar residues" evidence="1">
    <location>
        <begin position="169"/>
        <end position="197"/>
    </location>
</feature>
<accession>A0ABD2J6D2</accession>
<feature type="compositionally biased region" description="Polar residues" evidence="1">
    <location>
        <begin position="145"/>
        <end position="161"/>
    </location>
</feature>
<sequence length="256" mass="28108">MNNFIILFTTILLFFIVHMSTLGVDGYGDFNHPDQHAMNAFFGPTNPYEHPDPYQSTGHGYYGQPAGGFNNYGQSGGFYQQPHSSSGYRPNPPYSNGISHQPISNGNFGRSHSENTHQLTGHNNSSQPGGYRQQTSALSGYRPNPSYSNNFSNQPVSNGNLRRSRSDVRTPQQSTSYSTTDPYQSNGQSSRGHNNYDQAGMANSYDNSGLCEIYCKNKPKKDCASTSATLQGVLCTCKLVEKKNMLGIKSTRCVPA</sequence>
<dbReference type="EMBL" id="JBICCN010000222">
    <property type="protein sequence ID" value="KAL3085703.1"/>
    <property type="molecule type" value="Genomic_DNA"/>
</dbReference>
<reference evidence="3 4" key="1">
    <citation type="submission" date="2024-10" db="EMBL/GenBank/DDBJ databases">
        <authorList>
            <person name="Kim D."/>
        </authorList>
    </citation>
    <scope>NUCLEOTIDE SEQUENCE [LARGE SCALE GENOMIC DNA]</scope>
    <source>
        <strain evidence="3">Taebaek</strain>
    </source>
</reference>
<dbReference type="AlphaFoldDB" id="A0ABD2J6D2"/>
<dbReference type="Proteomes" id="UP001620645">
    <property type="component" value="Unassembled WGS sequence"/>
</dbReference>
<feature type="signal peptide" evidence="2">
    <location>
        <begin position="1"/>
        <end position="23"/>
    </location>
</feature>
<feature type="compositionally biased region" description="Polar residues" evidence="1">
    <location>
        <begin position="72"/>
        <end position="138"/>
    </location>
</feature>
<evidence type="ECO:0000256" key="1">
    <source>
        <dbReference type="SAM" id="MobiDB-lite"/>
    </source>
</evidence>
<proteinExistence type="predicted"/>
<feature type="region of interest" description="Disordered" evidence="1">
    <location>
        <begin position="72"/>
        <end position="200"/>
    </location>
</feature>
<evidence type="ECO:0000313" key="4">
    <source>
        <dbReference type="Proteomes" id="UP001620645"/>
    </source>
</evidence>
<organism evidence="3 4">
    <name type="scientific">Heterodera schachtii</name>
    <name type="common">Sugarbeet cyst nematode worm</name>
    <name type="synonym">Tylenchus schachtii</name>
    <dbReference type="NCBI Taxonomy" id="97005"/>
    <lineage>
        <taxon>Eukaryota</taxon>
        <taxon>Metazoa</taxon>
        <taxon>Ecdysozoa</taxon>
        <taxon>Nematoda</taxon>
        <taxon>Chromadorea</taxon>
        <taxon>Rhabditida</taxon>
        <taxon>Tylenchina</taxon>
        <taxon>Tylenchomorpha</taxon>
        <taxon>Tylenchoidea</taxon>
        <taxon>Heteroderidae</taxon>
        <taxon>Heteroderinae</taxon>
        <taxon>Heterodera</taxon>
    </lineage>
</organism>
<comment type="caution">
    <text evidence="3">The sequence shown here is derived from an EMBL/GenBank/DDBJ whole genome shotgun (WGS) entry which is preliminary data.</text>
</comment>
<feature type="chain" id="PRO_5044841324" evidence="2">
    <location>
        <begin position="24"/>
        <end position="256"/>
    </location>
</feature>
<keyword evidence="2" id="KW-0732">Signal</keyword>